<evidence type="ECO:0000256" key="1">
    <source>
        <dbReference type="SAM" id="Coils"/>
    </source>
</evidence>
<keyword evidence="2" id="KW-1133">Transmembrane helix</keyword>
<keyword evidence="2" id="KW-0472">Membrane</keyword>
<accession>A0ABU7X1I2</accession>
<proteinExistence type="predicted"/>
<feature type="transmembrane region" description="Helical" evidence="2">
    <location>
        <begin position="56"/>
        <end position="75"/>
    </location>
</feature>
<sequence length="312" mass="33629">MTSEPAPPGARPPLRPLRPLWSFWRPLAGAAGTGAVLTLTAAALNTTSLPLFRGLAALSALLLLGSYWVAAPWFIARSETWHRVITYVPMTAYVTAVGLVVAAALSFLPDDPMTAGSALLMIWIFHIGGGIREPTSFAYERLRGRLTWAAALQVAAMCCGTVGAVCLIRTLPVPGRYAPAVFAACLSVVIGLVVSSKKVFERVRKLATQLDDRAENLERHLTRLSRGTAADRDQLRNAAEDAWDDLHRTLRNKVETGFHLYGTFVLPPARLSTLEALVTEAIANPGGSAYREVTERLTVIRAACASKIDTVA</sequence>
<feature type="transmembrane region" description="Helical" evidence="2">
    <location>
        <begin position="23"/>
        <end position="44"/>
    </location>
</feature>
<organism evidence="3 4">
    <name type="scientific">Streptomyces chrestomyceticus</name>
    <dbReference type="NCBI Taxonomy" id="68185"/>
    <lineage>
        <taxon>Bacteria</taxon>
        <taxon>Bacillati</taxon>
        <taxon>Actinomycetota</taxon>
        <taxon>Actinomycetes</taxon>
        <taxon>Kitasatosporales</taxon>
        <taxon>Streptomycetaceae</taxon>
        <taxon>Streptomyces</taxon>
    </lineage>
</organism>
<feature type="transmembrane region" description="Helical" evidence="2">
    <location>
        <begin position="177"/>
        <end position="195"/>
    </location>
</feature>
<keyword evidence="4" id="KW-1185">Reference proteome</keyword>
<comment type="caution">
    <text evidence="3">The sequence shown here is derived from an EMBL/GenBank/DDBJ whole genome shotgun (WGS) entry which is preliminary data.</text>
</comment>
<feature type="transmembrane region" description="Helical" evidence="2">
    <location>
        <begin position="87"/>
        <end position="108"/>
    </location>
</feature>
<dbReference type="RefSeq" id="WP_331788809.1">
    <property type="nucleotide sequence ID" value="NZ_JAVFKM010000018.1"/>
</dbReference>
<keyword evidence="2" id="KW-0812">Transmembrane</keyword>
<protein>
    <submittedName>
        <fullName evidence="3">Uncharacterized protein</fullName>
    </submittedName>
</protein>
<dbReference type="Proteomes" id="UP001348265">
    <property type="component" value="Unassembled WGS sequence"/>
</dbReference>
<feature type="transmembrane region" description="Helical" evidence="2">
    <location>
        <begin position="114"/>
        <end position="134"/>
    </location>
</feature>
<gene>
    <name evidence="3" type="ORF">RB636_29820</name>
</gene>
<evidence type="ECO:0000313" key="3">
    <source>
        <dbReference type="EMBL" id="MEF3117381.1"/>
    </source>
</evidence>
<name>A0ABU7X1I2_9ACTN</name>
<feature type="transmembrane region" description="Helical" evidence="2">
    <location>
        <begin position="146"/>
        <end position="171"/>
    </location>
</feature>
<dbReference type="EMBL" id="JAVFKM010000018">
    <property type="protein sequence ID" value="MEF3117381.1"/>
    <property type="molecule type" value="Genomic_DNA"/>
</dbReference>
<evidence type="ECO:0000313" key="4">
    <source>
        <dbReference type="Proteomes" id="UP001348265"/>
    </source>
</evidence>
<keyword evidence="1" id="KW-0175">Coiled coil</keyword>
<reference evidence="3 4" key="1">
    <citation type="submission" date="2023-08" db="EMBL/GenBank/DDBJ databases">
        <authorList>
            <person name="Sharma P."/>
            <person name="Verma V."/>
            <person name="Mohan M.K."/>
            <person name="Dubey A.K."/>
        </authorList>
    </citation>
    <scope>NUCLEOTIDE SEQUENCE [LARGE SCALE GENOMIC DNA]</scope>
    <source>
        <strain evidence="3 4">ADP4</strain>
    </source>
</reference>
<feature type="coiled-coil region" evidence="1">
    <location>
        <begin position="200"/>
        <end position="227"/>
    </location>
</feature>
<evidence type="ECO:0000256" key="2">
    <source>
        <dbReference type="SAM" id="Phobius"/>
    </source>
</evidence>